<sequence length="37" mass="3907">MKNKGLIPSTFTPPKLVTSDAPTMGPTIPKRPAARVS</sequence>
<gene>
    <name evidence="2" type="ORF">S03H2_52229</name>
</gene>
<reference evidence="2" key="1">
    <citation type="journal article" date="2014" name="Front. Microbiol.">
        <title>High frequency of phylogenetically diverse reductive dehalogenase-homologous genes in deep subseafloor sedimentary metagenomes.</title>
        <authorList>
            <person name="Kawai M."/>
            <person name="Futagami T."/>
            <person name="Toyoda A."/>
            <person name="Takaki Y."/>
            <person name="Nishi S."/>
            <person name="Hori S."/>
            <person name="Arai W."/>
            <person name="Tsubouchi T."/>
            <person name="Morono Y."/>
            <person name="Uchiyama I."/>
            <person name="Ito T."/>
            <person name="Fujiyama A."/>
            <person name="Inagaki F."/>
            <person name="Takami H."/>
        </authorList>
    </citation>
    <scope>NUCLEOTIDE SEQUENCE</scope>
    <source>
        <strain evidence="2">Expedition CK06-06</strain>
    </source>
</reference>
<comment type="caution">
    <text evidence="2">The sequence shown here is derived from an EMBL/GenBank/DDBJ whole genome shotgun (WGS) entry which is preliminary data.</text>
</comment>
<name>X1H2K8_9ZZZZ</name>
<dbReference type="EMBL" id="BARU01033175">
    <property type="protein sequence ID" value="GAH64401.1"/>
    <property type="molecule type" value="Genomic_DNA"/>
</dbReference>
<evidence type="ECO:0000313" key="2">
    <source>
        <dbReference type="EMBL" id="GAH64401.1"/>
    </source>
</evidence>
<feature type="non-terminal residue" evidence="2">
    <location>
        <position position="37"/>
    </location>
</feature>
<proteinExistence type="predicted"/>
<evidence type="ECO:0000256" key="1">
    <source>
        <dbReference type="SAM" id="MobiDB-lite"/>
    </source>
</evidence>
<feature type="region of interest" description="Disordered" evidence="1">
    <location>
        <begin position="1"/>
        <end position="37"/>
    </location>
</feature>
<protein>
    <submittedName>
        <fullName evidence="2">Uncharacterized protein</fullName>
    </submittedName>
</protein>
<accession>X1H2K8</accession>
<organism evidence="2">
    <name type="scientific">marine sediment metagenome</name>
    <dbReference type="NCBI Taxonomy" id="412755"/>
    <lineage>
        <taxon>unclassified sequences</taxon>
        <taxon>metagenomes</taxon>
        <taxon>ecological metagenomes</taxon>
    </lineage>
</organism>
<dbReference type="AlphaFoldDB" id="X1H2K8"/>